<dbReference type="Gene3D" id="4.10.280.10">
    <property type="entry name" value="Helix-loop-helix DNA-binding domain"/>
    <property type="match status" value="1"/>
</dbReference>
<dbReference type="SMART" id="SM00353">
    <property type="entry name" value="HLH"/>
    <property type="match status" value="1"/>
</dbReference>
<keyword evidence="4" id="KW-1185">Reference proteome</keyword>
<dbReference type="PANTHER" id="PTHR23349">
    <property type="entry name" value="BASIC HELIX-LOOP-HELIX TRANSCRIPTION FACTOR, TWIST"/>
    <property type="match status" value="1"/>
</dbReference>
<dbReference type="EMBL" id="KV893122">
    <property type="protein sequence ID" value="OON19679.1"/>
    <property type="molecule type" value="Genomic_DNA"/>
</dbReference>
<feature type="region of interest" description="Disordered" evidence="1">
    <location>
        <begin position="60"/>
        <end position="94"/>
    </location>
</feature>
<dbReference type="InterPro" id="IPR050283">
    <property type="entry name" value="E-box_TF_Regulators"/>
</dbReference>
<evidence type="ECO:0000313" key="3">
    <source>
        <dbReference type="EMBL" id="OON19679.1"/>
    </source>
</evidence>
<dbReference type="InterPro" id="IPR036638">
    <property type="entry name" value="HLH_DNA-bd_sf"/>
</dbReference>
<feature type="domain" description="BHLH" evidence="2">
    <location>
        <begin position="126"/>
        <end position="178"/>
    </location>
</feature>
<feature type="compositionally biased region" description="Polar residues" evidence="1">
    <location>
        <begin position="85"/>
        <end position="94"/>
    </location>
</feature>
<dbReference type="AlphaFoldDB" id="A0A1S8WYU2"/>
<dbReference type="GO" id="GO:0000977">
    <property type="term" value="F:RNA polymerase II transcription regulatory region sequence-specific DNA binding"/>
    <property type="evidence" value="ECO:0007669"/>
    <property type="project" value="TreeGrafter"/>
</dbReference>
<dbReference type="GO" id="GO:0032502">
    <property type="term" value="P:developmental process"/>
    <property type="evidence" value="ECO:0007669"/>
    <property type="project" value="TreeGrafter"/>
</dbReference>
<name>A0A1S8WYU2_OPIVI</name>
<dbReference type="InterPro" id="IPR011598">
    <property type="entry name" value="bHLH_dom"/>
</dbReference>
<proteinExistence type="predicted"/>
<dbReference type="GO" id="GO:0000981">
    <property type="term" value="F:DNA-binding transcription factor activity, RNA polymerase II-specific"/>
    <property type="evidence" value="ECO:0007669"/>
    <property type="project" value="TreeGrafter"/>
</dbReference>
<dbReference type="PANTHER" id="PTHR23349:SF97">
    <property type="entry name" value="BHLH DOMAIN-CONTAINING PROTEIN"/>
    <property type="match status" value="1"/>
</dbReference>
<dbReference type="Pfam" id="PF00010">
    <property type="entry name" value="HLH"/>
    <property type="match status" value="1"/>
</dbReference>
<evidence type="ECO:0000313" key="4">
    <source>
        <dbReference type="Proteomes" id="UP000243686"/>
    </source>
</evidence>
<dbReference type="PROSITE" id="PS50888">
    <property type="entry name" value="BHLH"/>
    <property type="match status" value="1"/>
</dbReference>
<dbReference type="Proteomes" id="UP000243686">
    <property type="component" value="Unassembled WGS sequence"/>
</dbReference>
<evidence type="ECO:0000259" key="2">
    <source>
        <dbReference type="PROSITE" id="PS50888"/>
    </source>
</evidence>
<accession>A0A1S8WYU2</accession>
<organism evidence="3 4">
    <name type="scientific">Opisthorchis viverrini</name>
    <name type="common">Southeast Asian liver fluke</name>
    <dbReference type="NCBI Taxonomy" id="6198"/>
    <lineage>
        <taxon>Eukaryota</taxon>
        <taxon>Metazoa</taxon>
        <taxon>Spiralia</taxon>
        <taxon>Lophotrochozoa</taxon>
        <taxon>Platyhelminthes</taxon>
        <taxon>Trematoda</taxon>
        <taxon>Digenea</taxon>
        <taxon>Opisthorchiida</taxon>
        <taxon>Opisthorchiata</taxon>
        <taxon>Opisthorchiidae</taxon>
        <taxon>Opisthorchis</taxon>
    </lineage>
</organism>
<reference evidence="3 4" key="1">
    <citation type="submission" date="2015-03" db="EMBL/GenBank/DDBJ databases">
        <title>Draft genome of the nematode, Opisthorchis viverrini.</title>
        <authorList>
            <person name="Mitreva M."/>
        </authorList>
    </citation>
    <scope>NUCLEOTIDE SEQUENCE [LARGE SCALE GENOMIC DNA]</scope>
    <source>
        <strain evidence="3">Khon Kaen</strain>
    </source>
</reference>
<keyword evidence="3" id="KW-0238">DNA-binding</keyword>
<protein>
    <submittedName>
        <fullName evidence="3">Helix-loop-helix DNA-binding domain protein</fullName>
    </submittedName>
</protein>
<evidence type="ECO:0000256" key="1">
    <source>
        <dbReference type="SAM" id="MobiDB-lite"/>
    </source>
</evidence>
<dbReference type="GO" id="GO:0046983">
    <property type="term" value="F:protein dimerization activity"/>
    <property type="evidence" value="ECO:0007669"/>
    <property type="project" value="InterPro"/>
</dbReference>
<dbReference type="SUPFAM" id="SSF47459">
    <property type="entry name" value="HLH, helix-loop-helix DNA-binding domain"/>
    <property type="match status" value="1"/>
</dbReference>
<sequence>MASESIWWIKNGTAMATVNDYNFRRVQEFHGFIEGGTQRMTSNVLSRDHDDLDAEPKSWCKHNYPDGPEPAYETQDPLDEDPFSYTPQQSANEYETTEVKGTTSNSDFILCGHSRCQNGYPNSPSPVDLGAKVRERRRMISINSAFEELRKRLPTFPYERRLSKIDTLRLAIAYLALLNDMLTNMDCSTNDQSGCGVFSFILNRLRSPTRRFLSWYTSDLIARLDWVQWDRLGFRGQVDWTSLKTSCNNGLLWTQREAGK</sequence>
<gene>
    <name evidence="3" type="ORF">X801_04452</name>
</gene>